<accession>A0ABP8NZV8</accession>
<dbReference type="Proteomes" id="UP001501183">
    <property type="component" value="Unassembled WGS sequence"/>
</dbReference>
<dbReference type="InterPro" id="IPR016160">
    <property type="entry name" value="Ald_DH_CS_CYS"/>
</dbReference>
<feature type="active site" evidence="2">
    <location>
        <position position="267"/>
    </location>
</feature>
<dbReference type="InterPro" id="IPR016161">
    <property type="entry name" value="Ald_DH/histidinol_DH"/>
</dbReference>
<gene>
    <name evidence="5" type="ORF">GCM10023094_16090</name>
</gene>
<evidence type="ECO:0000256" key="3">
    <source>
        <dbReference type="RuleBase" id="RU003345"/>
    </source>
</evidence>
<evidence type="ECO:0000313" key="6">
    <source>
        <dbReference type="Proteomes" id="UP001501183"/>
    </source>
</evidence>
<dbReference type="NCBIfam" id="NF006916">
    <property type="entry name" value="PRK09407.1"/>
    <property type="match status" value="1"/>
</dbReference>
<dbReference type="PROSITE" id="PS00070">
    <property type="entry name" value="ALDEHYDE_DEHYDR_CYS"/>
    <property type="match status" value="1"/>
</dbReference>
<dbReference type="InterPro" id="IPR016162">
    <property type="entry name" value="Ald_DH_N"/>
</dbReference>
<feature type="domain" description="Aldehyde dehydrogenase" evidence="4">
    <location>
        <begin position="40"/>
        <end position="494"/>
    </location>
</feature>
<dbReference type="InterPro" id="IPR029510">
    <property type="entry name" value="Ald_DH_CS_GLU"/>
</dbReference>
<keyword evidence="6" id="KW-1185">Reference proteome</keyword>
<keyword evidence="1 3" id="KW-0560">Oxidoreductase</keyword>
<dbReference type="Gene3D" id="3.40.309.10">
    <property type="entry name" value="Aldehyde Dehydrogenase, Chain A, domain 2"/>
    <property type="match status" value="1"/>
</dbReference>
<evidence type="ECO:0000313" key="5">
    <source>
        <dbReference type="EMBL" id="GAA4476373.1"/>
    </source>
</evidence>
<dbReference type="Gene3D" id="3.40.605.10">
    <property type="entry name" value="Aldehyde Dehydrogenase, Chain A, domain 1"/>
    <property type="match status" value="1"/>
</dbReference>
<dbReference type="InterPro" id="IPR016163">
    <property type="entry name" value="Ald_DH_C"/>
</dbReference>
<dbReference type="PROSITE" id="PS00687">
    <property type="entry name" value="ALDEHYDE_DEHYDR_GLU"/>
    <property type="match status" value="1"/>
</dbReference>
<evidence type="ECO:0000259" key="4">
    <source>
        <dbReference type="Pfam" id="PF00171"/>
    </source>
</evidence>
<dbReference type="PANTHER" id="PTHR11699">
    <property type="entry name" value="ALDEHYDE DEHYDROGENASE-RELATED"/>
    <property type="match status" value="1"/>
</dbReference>
<proteinExistence type="inferred from homology"/>
<protein>
    <submittedName>
        <fullName evidence="5">Succinic semialdehyde dehydrogenase</fullName>
    </submittedName>
</protein>
<dbReference type="Pfam" id="PF00171">
    <property type="entry name" value="Aldedh"/>
    <property type="match status" value="1"/>
</dbReference>
<comment type="caution">
    <text evidence="5">The sequence shown here is derived from an EMBL/GenBank/DDBJ whole genome shotgun (WGS) entry which is preliminary data.</text>
</comment>
<reference evidence="6" key="1">
    <citation type="journal article" date="2019" name="Int. J. Syst. Evol. Microbiol.">
        <title>The Global Catalogue of Microorganisms (GCM) 10K type strain sequencing project: providing services to taxonomists for standard genome sequencing and annotation.</title>
        <authorList>
            <consortium name="The Broad Institute Genomics Platform"/>
            <consortium name="The Broad Institute Genome Sequencing Center for Infectious Disease"/>
            <person name="Wu L."/>
            <person name="Ma J."/>
        </authorList>
    </citation>
    <scope>NUCLEOTIDE SEQUENCE [LARGE SCALE GENOMIC DNA]</scope>
    <source>
        <strain evidence="6">JCM 32206</strain>
    </source>
</reference>
<dbReference type="SUPFAM" id="SSF53720">
    <property type="entry name" value="ALDH-like"/>
    <property type="match status" value="1"/>
</dbReference>
<evidence type="ECO:0000256" key="1">
    <source>
        <dbReference type="ARBA" id="ARBA00023002"/>
    </source>
</evidence>
<dbReference type="EMBL" id="BAABFB010000029">
    <property type="protein sequence ID" value="GAA4476373.1"/>
    <property type="molecule type" value="Genomic_DNA"/>
</dbReference>
<comment type="similarity">
    <text evidence="3">Belongs to the aldehyde dehydrogenase family.</text>
</comment>
<dbReference type="InterPro" id="IPR015590">
    <property type="entry name" value="Aldehyde_DH_dom"/>
</dbReference>
<evidence type="ECO:0000256" key="2">
    <source>
        <dbReference type="PROSITE-ProRule" id="PRU10007"/>
    </source>
</evidence>
<organism evidence="5 6">
    <name type="scientific">Rhodococcus olei</name>
    <dbReference type="NCBI Taxonomy" id="2161675"/>
    <lineage>
        <taxon>Bacteria</taxon>
        <taxon>Bacillati</taxon>
        <taxon>Actinomycetota</taxon>
        <taxon>Actinomycetes</taxon>
        <taxon>Mycobacteriales</taxon>
        <taxon>Nocardiaceae</taxon>
        <taxon>Rhodococcus</taxon>
    </lineage>
</organism>
<dbReference type="RefSeq" id="WP_345343427.1">
    <property type="nucleotide sequence ID" value="NZ_BAABFB010000029.1"/>
</dbReference>
<name>A0ABP8NZV8_9NOCA</name>
<sequence>MTSVGTPEVGDPPAADHPRAVTPALIDALRAQLPPSTTRRAARAPFTGTALPAVPQADPAAVTDVARSARRAQATWAAVPIRERERVARRFARTLIDNHDLLCDLMQWETGKARVHAAIEVQGVISVAAYYGRTGAGHLRERRASTAVPGVVTARVGYRPKGLVGVIAPWNYPLFLAVGDVIPALVAGNAVLSKADSQAPWTLLLARKLAVDAGIPPQVWQVVAGPGAEIGSAVVDAVDHLCFTGSTATGRGIARRCADRLIGASLELGGKNPMIVCADADIDAAATGAVQACFSNAGQMCIGLERIYVHESVHPRFVAALIGRVRRMRLGPGYAYDVDMGSLTSPRQLATTTRHVEDAVAKGATVLTGGRARPDLGPLFFEPTVLADVTADMAVYAEETFGPVVSVYRVASDDEAVRLANEGEYGLSASVWTRNLERGRRIAERIVAGSVNVNDGYLSAIAALDAPMGGMRASGVGRRHGREGIVRYTEPQTVTAQRVPTAYPDRFRAPLLRVLNLRARLTLGRRAGGTR</sequence>